<sequence>MATYNIHGGVGRDGRRDLRRIAAVLQRLDADLIALQEVDSTPTGREPSAQMHELAQLGDYLAIPGPTILTHDRHYGNALLTRLAVTALTRVDLSQDAREPRGAIVADLHSARGTPLRCLATHLGLRTGERRCQIERLRPWLLAPPTPLLVMGDFNTWWPLARTERWLTQWLGPSPRLASFPARWPVLALDRLWVAPEGVLQGLARLQDPLTRLASDHLPLYAELALPIPTTSTRRD</sequence>
<dbReference type="RefSeq" id="WP_168668564.1">
    <property type="nucleotide sequence ID" value="NZ_JAAXKX010000009.1"/>
</dbReference>
<dbReference type="InterPro" id="IPR036691">
    <property type="entry name" value="Endo/exonu/phosph_ase_sf"/>
</dbReference>
<dbReference type="InterPro" id="IPR005135">
    <property type="entry name" value="Endo/exonuclease/phosphatase"/>
</dbReference>
<dbReference type="Proteomes" id="UP000740754">
    <property type="component" value="Unassembled WGS sequence"/>
</dbReference>
<dbReference type="Gene3D" id="3.60.10.10">
    <property type="entry name" value="Endonuclease/exonuclease/phosphatase"/>
    <property type="match status" value="1"/>
</dbReference>
<organism evidence="2 3">
    <name type="scientific">Marichromatium bheemlicum</name>
    <dbReference type="NCBI Taxonomy" id="365339"/>
    <lineage>
        <taxon>Bacteria</taxon>
        <taxon>Pseudomonadati</taxon>
        <taxon>Pseudomonadota</taxon>
        <taxon>Gammaproteobacteria</taxon>
        <taxon>Chromatiales</taxon>
        <taxon>Chromatiaceae</taxon>
        <taxon>Marichromatium</taxon>
    </lineage>
</organism>
<keyword evidence="2" id="KW-0540">Nuclease</keyword>
<reference evidence="2 3" key="1">
    <citation type="submission" date="2020-04" db="EMBL/GenBank/DDBJ databases">
        <title>Draft Whole-Genome sequence of Marichromatium bheemlicum DSM 18632, type strain.</title>
        <authorList>
            <person name="Kyndt J.A."/>
            <person name="Meyer T.E."/>
        </authorList>
    </citation>
    <scope>NUCLEOTIDE SEQUENCE [LARGE SCALE GENOMIC DNA]</scope>
    <source>
        <strain evidence="2 3">DSM 18632</strain>
    </source>
</reference>
<evidence type="ECO:0000313" key="3">
    <source>
        <dbReference type="Proteomes" id="UP000740754"/>
    </source>
</evidence>
<evidence type="ECO:0000259" key="1">
    <source>
        <dbReference type="Pfam" id="PF03372"/>
    </source>
</evidence>
<gene>
    <name evidence="2" type="ORF">HF203_08285</name>
</gene>
<keyword evidence="2" id="KW-0378">Hydrolase</keyword>
<dbReference type="Pfam" id="PF03372">
    <property type="entry name" value="Exo_endo_phos"/>
    <property type="match status" value="1"/>
</dbReference>
<dbReference type="GO" id="GO:0004519">
    <property type="term" value="F:endonuclease activity"/>
    <property type="evidence" value="ECO:0007669"/>
    <property type="project" value="UniProtKB-KW"/>
</dbReference>
<accession>A0ABX1I6N7</accession>
<comment type="caution">
    <text evidence="2">The sequence shown here is derived from an EMBL/GenBank/DDBJ whole genome shotgun (WGS) entry which is preliminary data.</text>
</comment>
<evidence type="ECO:0000313" key="2">
    <source>
        <dbReference type="EMBL" id="NKN33219.1"/>
    </source>
</evidence>
<protein>
    <submittedName>
        <fullName evidence="2">Endonuclease</fullName>
    </submittedName>
</protein>
<dbReference type="SUPFAM" id="SSF56219">
    <property type="entry name" value="DNase I-like"/>
    <property type="match status" value="1"/>
</dbReference>
<feature type="domain" description="Endonuclease/exonuclease/phosphatase" evidence="1">
    <location>
        <begin position="2"/>
        <end position="217"/>
    </location>
</feature>
<keyword evidence="3" id="KW-1185">Reference proteome</keyword>
<keyword evidence="2" id="KW-0255">Endonuclease</keyword>
<proteinExistence type="predicted"/>
<dbReference type="PANTHER" id="PTHR14859">
    <property type="entry name" value="CALCOFLUOR WHITE HYPERSENSITIVE PROTEIN PRECURSOR"/>
    <property type="match status" value="1"/>
</dbReference>
<dbReference type="EMBL" id="JAAXKX010000009">
    <property type="protein sequence ID" value="NKN33219.1"/>
    <property type="molecule type" value="Genomic_DNA"/>
</dbReference>
<dbReference type="InterPro" id="IPR051916">
    <property type="entry name" value="GPI-anchor_lipid_remodeler"/>
</dbReference>
<name>A0ABX1I6N7_9GAMM</name>
<dbReference type="PANTHER" id="PTHR14859:SF15">
    <property type="entry name" value="ENDONUCLEASE_EXONUCLEASE_PHOSPHATASE DOMAIN-CONTAINING PROTEIN"/>
    <property type="match status" value="1"/>
</dbReference>